<proteinExistence type="predicted"/>
<organism evidence="1 2">
    <name type="scientific">Clathrospora elynae</name>
    <dbReference type="NCBI Taxonomy" id="706981"/>
    <lineage>
        <taxon>Eukaryota</taxon>
        <taxon>Fungi</taxon>
        <taxon>Dikarya</taxon>
        <taxon>Ascomycota</taxon>
        <taxon>Pezizomycotina</taxon>
        <taxon>Dothideomycetes</taxon>
        <taxon>Pleosporomycetidae</taxon>
        <taxon>Pleosporales</taxon>
        <taxon>Diademaceae</taxon>
        <taxon>Clathrospora</taxon>
    </lineage>
</organism>
<reference evidence="1" key="1">
    <citation type="journal article" date="2020" name="Stud. Mycol.">
        <title>101 Dothideomycetes genomes: a test case for predicting lifestyles and emergence of pathogens.</title>
        <authorList>
            <person name="Haridas S."/>
            <person name="Albert R."/>
            <person name="Binder M."/>
            <person name="Bloem J."/>
            <person name="Labutti K."/>
            <person name="Salamov A."/>
            <person name="Andreopoulos B."/>
            <person name="Baker S."/>
            <person name="Barry K."/>
            <person name="Bills G."/>
            <person name="Bluhm B."/>
            <person name="Cannon C."/>
            <person name="Castanera R."/>
            <person name="Culley D."/>
            <person name="Daum C."/>
            <person name="Ezra D."/>
            <person name="Gonzalez J."/>
            <person name="Henrissat B."/>
            <person name="Kuo A."/>
            <person name="Liang C."/>
            <person name="Lipzen A."/>
            <person name="Lutzoni F."/>
            <person name="Magnuson J."/>
            <person name="Mondo S."/>
            <person name="Nolan M."/>
            <person name="Ohm R."/>
            <person name="Pangilinan J."/>
            <person name="Park H.-J."/>
            <person name="Ramirez L."/>
            <person name="Alfaro M."/>
            <person name="Sun H."/>
            <person name="Tritt A."/>
            <person name="Yoshinaga Y."/>
            <person name="Zwiers L.-H."/>
            <person name="Turgeon B."/>
            <person name="Goodwin S."/>
            <person name="Spatafora J."/>
            <person name="Crous P."/>
            <person name="Grigoriev I."/>
        </authorList>
    </citation>
    <scope>NUCLEOTIDE SEQUENCE</scope>
    <source>
        <strain evidence="1">CBS 161.51</strain>
    </source>
</reference>
<evidence type="ECO:0000313" key="2">
    <source>
        <dbReference type="Proteomes" id="UP000800038"/>
    </source>
</evidence>
<gene>
    <name evidence="1" type="ORF">EJ02DRAFT_453290</name>
</gene>
<dbReference type="AlphaFoldDB" id="A0A6A5SUM3"/>
<dbReference type="EMBL" id="ML976025">
    <property type="protein sequence ID" value="KAF1943382.1"/>
    <property type="molecule type" value="Genomic_DNA"/>
</dbReference>
<dbReference type="PANTHER" id="PTHR42085:SF2">
    <property type="entry name" value="F-BOX DOMAIN-CONTAINING PROTEIN"/>
    <property type="match status" value="1"/>
</dbReference>
<name>A0A6A5SUM3_9PLEO</name>
<evidence type="ECO:0000313" key="1">
    <source>
        <dbReference type="EMBL" id="KAF1943382.1"/>
    </source>
</evidence>
<dbReference type="Proteomes" id="UP000800038">
    <property type="component" value="Unassembled WGS sequence"/>
</dbReference>
<dbReference type="OrthoDB" id="62952at2759"/>
<accession>A0A6A5SUM3</accession>
<sequence>MKKLANWLRNTASSDGGAALALAPPLKEIRGQFLALPGEIRNQIYAYAIYPALSSLTIANCSKREHLAASALHQPLFRASRQIRTEALSYLCATHTLQILGIGTANLFFECAGEAIKQVKQIVIVQAASEIVGMPACEESIERLFGYLEEAEALKGVRMVEEGVGKIFDFGEGEEHAGVLRRVGGLRERGVHVVVEFGDRMRTS</sequence>
<protein>
    <recommendedName>
        <fullName evidence="3">F-box domain-containing protein</fullName>
    </recommendedName>
</protein>
<evidence type="ECO:0008006" key="3">
    <source>
        <dbReference type="Google" id="ProtNLM"/>
    </source>
</evidence>
<keyword evidence="2" id="KW-1185">Reference proteome</keyword>
<dbReference type="InterPro" id="IPR038883">
    <property type="entry name" value="AN11006-like"/>
</dbReference>
<dbReference type="PANTHER" id="PTHR42085">
    <property type="entry name" value="F-BOX DOMAIN-CONTAINING PROTEIN"/>
    <property type="match status" value="1"/>
</dbReference>